<name>A0ABW2PZ16_9BACL</name>
<keyword evidence="1" id="KW-0472">Membrane</keyword>
<dbReference type="PANTHER" id="PTHR31446:SF29">
    <property type="entry name" value="ACID PHOSPHATASE_VANADIUM-DEPENDENT HALOPEROXIDASE-RELATED PROTEIN"/>
    <property type="match status" value="1"/>
</dbReference>
<feature type="transmembrane region" description="Helical" evidence="1">
    <location>
        <begin position="139"/>
        <end position="157"/>
    </location>
</feature>
<gene>
    <name evidence="2" type="ORF">ACFQRG_17040</name>
</gene>
<keyword evidence="1" id="KW-0812">Transmembrane</keyword>
<evidence type="ECO:0000313" key="3">
    <source>
        <dbReference type="Proteomes" id="UP001596505"/>
    </source>
</evidence>
<protein>
    <submittedName>
        <fullName evidence="2">Divergent PAP2 family protein</fullName>
    </submittedName>
</protein>
<dbReference type="Proteomes" id="UP001596505">
    <property type="component" value="Unassembled WGS sequence"/>
</dbReference>
<accession>A0ABW2PZ16</accession>
<reference evidence="3" key="1">
    <citation type="journal article" date="2019" name="Int. J. Syst. Evol. Microbiol.">
        <title>The Global Catalogue of Microorganisms (GCM) 10K type strain sequencing project: providing services to taxonomists for standard genome sequencing and annotation.</title>
        <authorList>
            <consortium name="The Broad Institute Genomics Platform"/>
            <consortium name="The Broad Institute Genome Sequencing Center for Infectious Disease"/>
            <person name="Wu L."/>
            <person name="Ma J."/>
        </authorList>
    </citation>
    <scope>NUCLEOTIDE SEQUENCE [LARGE SCALE GENOMIC DNA]</scope>
    <source>
        <strain evidence="3">CGMCC 1.16305</strain>
    </source>
</reference>
<feature type="transmembrane region" description="Helical" evidence="1">
    <location>
        <begin position="69"/>
        <end position="88"/>
    </location>
</feature>
<organism evidence="2 3">
    <name type="scientific">Scopulibacillus cellulosilyticus</name>
    <dbReference type="NCBI Taxonomy" id="2665665"/>
    <lineage>
        <taxon>Bacteria</taxon>
        <taxon>Bacillati</taxon>
        <taxon>Bacillota</taxon>
        <taxon>Bacilli</taxon>
        <taxon>Bacillales</taxon>
        <taxon>Sporolactobacillaceae</taxon>
        <taxon>Scopulibacillus</taxon>
    </lineage>
</organism>
<evidence type="ECO:0000313" key="2">
    <source>
        <dbReference type="EMBL" id="MFC7394632.1"/>
    </source>
</evidence>
<dbReference type="InterPro" id="IPR003832">
    <property type="entry name" value="DUF212"/>
</dbReference>
<keyword evidence="1" id="KW-1133">Transmembrane helix</keyword>
<sequence>MALFENFPLIISLLGIFVAQVIKVPIHLIVSRRLNWGLLISNGGMPSSHSCAVTALATGVGLESGFRSTVFAVAAMFAIITMFDAAGVRRQAGEHASLLNQLRKDFATFVSEFRNWQDKSDYERQKDLKELLGHKPIEVYSGAVLGILLALIVFYYFW</sequence>
<feature type="transmembrane region" description="Helical" evidence="1">
    <location>
        <begin position="6"/>
        <end position="24"/>
    </location>
</feature>
<dbReference type="EMBL" id="JBHTCO010000035">
    <property type="protein sequence ID" value="MFC7394632.1"/>
    <property type="molecule type" value="Genomic_DNA"/>
</dbReference>
<dbReference type="Pfam" id="PF02681">
    <property type="entry name" value="DUF212"/>
    <property type="match status" value="1"/>
</dbReference>
<comment type="caution">
    <text evidence="2">The sequence shown here is derived from an EMBL/GenBank/DDBJ whole genome shotgun (WGS) entry which is preliminary data.</text>
</comment>
<dbReference type="PANTHER" id="PTHR31446">
    <property type="entry name" value="ACID PHOSPHATASE/VANADIUM-DEPENDENT HALOPEROXIDASE-RELATED PROTEIN"/>
    <property type="match status" value="1"/>
</dbReference>
<dbReference type="RefSeq" id="WP_380968231.1">
    <property type="nucleotide sequence ID" value="NZ_JBHTCO010000035.1"/>
</dbReference>
<evidence type="ECO:0000256" key="1">
    <source>
        <dbReference type="SAM" id="Phobius"/>
    </source>
</evidence>
<keyword evidence="3" id="KW-1185">Reference proteome</keyword>
<proteinExistence type="predicted"/>